<dbReference type="Proteomes" id="UP000807159">
    <property type="component" value="Chromosome 8"/>
</dbReference>
<feature type="region of interest" description="Disordered" evidence="1">
    <location>
        <begin position="1"/>
        <end position="24"/>
    </location>
</feature>
<comment type="caution">
    <text evidence="2">The sequence shown here is derived from an EMBL/GenBank/DDBJ whole genome shotgun (WGS) entry which is preliminary data.</text>
</comment>
<evidence type="ECO:0000256" key="1">
    <source>
        <dbReference type="SAM" id="MobiDB-lite"/>
    </source>
</evidence>
<proteinExistence type="predicted"/>
<accession>A0A8T2Y4H0</accession>
<dbReference type="AlphaFoldDB" id="A0A8T2Y4H0"/>
<organism evidence="2 3">
    <name type="scientific">Populus deltoides</name>
    <name type="common">Eastern poplar</name>
    <name type="synonym">Eastern cottonwood</name>
    <dbReference type="NCBI Taxonomy" id="3696"/>
    <lineage>
        <taxon>Eukaryota</taxon>
        <taxon>Viridiplantae</taxon>
        <taxon>Streptophyta</taxon>
        <taxon>Embryophyta</taxon>
        <taxon>Tracheophyta</taxon>
        <taxon>Spermatophyta</taxon>
        <taxon>Magnoliopsida</taxon>
        <taxon>eudicotyledons</taxon>
        <taxon>Gunneridae</taxon>
        <taxon>Pentapetalae</taxon>
        <taxon>rosids</taxon>
        <taxon>fabids</taxon>
        <taxon>Malpighiales</taxon>
        <taxon>Salicaceae</taxon>
        <taxon>Saliceae</taxon>
        <taxon>Populus</taxon>
    </lineage>
</organism>
<evidence type="ECO:0000313" key="3">
    <source>
        <dbReference type="Proteomes" id="UP000807159"/>
    </source>
</evidence>
<dbReference type="PANTHER" id="PTHR36034:SF2">
    <property type="entry name" value="EXPRESSED PROTEIN"/>
    <property type="match status" value="1"/>
</dbReference>
<evidence type="ECO:0000313" key="2">
    <source>
        <dbReference type="EMBL" id="KAH8499922.1"/>
    </source>
</evidence>
<name>A0A8T2Y4H0_POPDE</name>
<dbReference type="EMBL" id="JACEGQ020000008">
    <property type="protein sequence ID" value="KAH8499922.1"/>
    <property type="molecule type" value="Genomic_DNA"/>
</dbReference>
<keyword evidence="3" id="KW-1185">Reference proteome</keyword>
<protein>
    <submittedName>
        <fullName evidence="2">Uncharacterized protein</fullName>
    </submittedName>
</protein>
<gene>
    <name evidence="2" type="ORF">H0E87_015241</name>
</gene>
<reference evidence="2" key="1">
    <citation type="journal article" date="2021" name="J. Hered.">
        <title>Genome Assembly of Salicaceae Populus deltoides (Eastern Cottonwood) I-69 Based on Nanopore Sequencing and Hi-C Technologies.</title>
        <authorList>
            <person name="Bai S."/>
            <person name="Wu H."/>
            <person name="Zhang J."/>
            <person name="Pan Z."/>
            <person name="Zhao W."/>
            <person name="Li Z."/>
            <person name="Tong C."/>
        </authorList>
    </citation>
    <scope>NUCLEOTIDE SEQUENCE</scope>
    <source>
        <tissue evidence="2">Leaf</tissue>
    </source>
</reference>
<sequence>MSSLPQNSAPPPQPVKAQSSNSNFDLEDWDQYSSQKLWKSQKHEERLSFRGVSLERERFSNISPVHIPDIVVYIDTITIVFEEASKNGLPSSLPLACTEAGNDHSLPNLALRRGEEHSFILKPASSEKDSKVHKKRLSPSCGLHLVLNTVEGRSALNADQHAIMVSCRYSRLFFKRPTSWRPNISRDLLISVASEMSGQSSGPNGKVSQLPVQVLSLQASNLTYEDLTLTAPASFTSPPLVGSLTSTPTTPMSSFVGLSESAGIITGEKYGSAVQALSSVTTMSENMKWNSDGGVQSVSFIKQSSPISDVISSTGLGCTHLWLQSRVPLGCVPVQSTTTIKLELLPLTDGIISLDTLQIDVKEKGRTYIPEHALKINATSSISTRII</sequence>
<dbReference type="PANTHER" id="PTHR36034">
    <property type="entry name" value="EXPRESSED PROTEIN"/>
    <property type="match status" value="1"/>
</dbReference>